<reference evidence="2 3" key="1">
    <citation type="submission" date="2017-06" db="EMBL/GenBank/DDBJ databases">
        <authorList>
            <person name="Kim H.J."/>
            <person name="Triplett B.A."/>
        </authorList>
    </citation>
    <scope>NUCLEOTIDE SEQUENCE [LARGE SCALE GENOMIC DNA]</scope>
    <source>
        <strain evidence="2 3">DSM 29150</strain>
    </source>
</reference>
<protein>
    <submittedName>
        <fullName evidence="2">Glycosyltransferase, GT2 family</fullName>
    </submittedName>
</protein>
<dbReference type="InterPro" id="IPR001173">
    <property type="entry name" value="Glyco_trans_2-like"/>
</dbReference>
<dbReference type="AlphaFoldDB" id="A0A238X2R2"/>
<dbReference type="SUPFAM" id="SSF53448">
    <property type="entry name" value="Nucleotide-diphospho-sugar transferases"/>
    <property type="match status" value="1"/>
</dbReference>
<dbReference type="GO" id="GO:0016740">
    <property type="term" value="F:transferase activity"/>
    <property type="evidence" value="ECO:0007669"/>
    <property type="project" value="UniProtKB-KW"/>
</dbReference>
<organism evidence="2 3">
    <name type="scientific">Lutibacter agarilyticus</name>
    <dbReference type="NCBI Taxonomy" id="1109740"/>
    <lineage>
        <taxon>Bacteria</taxon>
        <taxon>Pseudomonadati</taxon>
        <taxon>Bacteroidota</taxon>
        <taxon>Flavobacteriia</taxon>
        <taxon>Flavobacteriales</taxon>
        <taxon>Flavobacteriaceae</taxon>
        <taxon>Lutibacter</taxon>
    </lineage>
</organism>
<gene>
    <name evidence="2" type="ORF">SAMN06265371_104322</name>
</gene>
<dbReference type="PANTHER" id="PTHR43179:SF7">
    <property type="entry name" value="RHAMNOSYLTRANSFERASE WBBL"/>
    <property type="match status" value="1"/>
</dbReference>
<dbReference type="Proteomes" id="UP000198384">
    <property type="component" value="Unassembled WGS sequence"/>
</dbReference>
<dbReference type="PANTHER" id="PTHR43179">
    <property type="entry name" value="RHAMNOSYLTRANSFERASE WBBL"/>
    <property type="match status" value="1"/>
</dbReference>
<feature type="domain" description="Glycosyltransferase 2-like" evidence="1">
    <location>
        <begin position="5"/>
        <end position="181"/>
    </location>
</feature>
<evidence type="ECO:0000259" key="1">
    <source>
        <dbReference type="Pfam" id="PF00535"/>
    </source>
</evidence>
<dbReference type="EMBL" id="FZNT01000004">
    <property type="protein sequence ID" value="SNR52873.1"/>
    <property type="molecule type" value="Genomic_DNA"/>
</dbReference>
<dbReference type="Gene3D" id="3.90.550.10">
    <property type="entry name" value="Spore Coat Polysaccharide Biosynthesis Protein SpsA, Chain A"/>
    <property type="match status" value="1"/>
</dbReference>
<dbReference type="CDD" id="cd04186">
    <property type="entry name" value="GT_2_like_c"/>
    <property type="match status" value="1"/>
</dbReference>
<keyword evidence="3" id="KW-1185">Reference proteome</keyword>
<dbReference type="OrthoDB" id="9771846at2"/>
<accession>A0A238X2R2</accession>
<proteinExistence type="predicted"/>
<evidence type="ECO:0000313" key="2">
    <source>
        <dbReference type="EMBL" id="SNR52873.1"/>
    </source>
</evidence>
<keyword evidence="2" id="KW-0808">Transferase</keyword>
<dbReference type="Pfam" id="PF00535">
    <property type="entry name" value="Glycos_transf_2"/>
    <property type="match status" value="1"/>
</dbReference>
<name>A0A238X2R2_9FLAO</name>
<sequence>MLDISVVIVNYNVQYFLEQCILSVQAASINLAVEIIVVDNNSTDGSCKMLLENYPKVHLIQNKNNTGFSKANNQGVAIAKGEYVLILNPDTVVAEDTFNLILDFAKSKQNLGILGVKLIDGTGNFLPESKRGIPTPNVSFNKLFGISSKQTGKYYAAHLNENETGIVDVLVGAFMLLKRSVYVEVHGFDEDYFMYGEDIDLSYKILNKGYQNFYYADTSVIHYKGESTKKDIKYLKYFHEAMKIFYRKHFKLNRLYDFIMSIGIECWFLLKYFQYKTTDDRFDNDTSKVLYFGKNELITTYLKKKYLLVNEILMDDTELIKTLIKTNAIDTIVFDNSVLSNKKIITHFELLKNEQANFKIHPKNTNYLIGSNCSVNRGEVELITKS</sequence>
<dbReference type="InterPro" id="IPR029044">
    <property type="entry name" value="Nucleotide-diphossugar_trans"/>
</dbReference>
<evidence type="ECO:0000313" key="3">
    <source>
        <dbReference type="Proteomes" id="UP000198384"/>
    </source>
</evidence>